<keyword evidence="6" id="KW-0064">Aspartyl protease</keyword>
<keyword evidence="4" id="KW-0548">Nucleotidyltransferase</keyword>
<dbReference type="Pfam" id="PF00078">
    <property type="entry name" value="RVT_1"/>
    <property type="match status" value="1"/>
</dbReference>
<dbReference type="SUPFAM" id="SSF53098">
    <property type="entry name" value="Ribonuclease H-like"/>
    <property type="match status" value="1"/>
</dbReference>
<organism evidence="16 17">
    <name type="scientific">Macrosiphum euphorbiae</name>
    <name type="common">potato aphid</name>
    <dbReference type="NCBI Taxonomy" id="13131"/>
    <lineage>
        <taxon>Eukaryota</taxon>
        <taxon>Metazoa</taxon>
        <taxon>Ecdysozoa</taxon>
        <taxon>Arthropoda</taxon>
        <taxon>Hexapoda</taxon>
        <taxon>Insecta</taxon>
        <taxon>Pterygota</taxon>
        <taxon>Neoptera</taxon>
        <taxon>Paraneoptera</taxon>
        <taxon>Hemiptera</taxon>
        <taxon>Sternorrhyncha</taxon>
        <taxon>Aphidomorpha</taxon>
        <taxon>Aphidoidea</taxon>
        <taxon>Aphididae</taxon>
        <taxon>Macrosiphini</taxon>
        <taxon>Macrosiphum</taxon>
    </lineage>
</organism>
<dbReference type="EC" id="2.7.7.49" evidence="1"/>
<dbReference type="PROSITE" id="PS50878">
    <property type="entry name" value="RT_POL"/>
    <property type="match status" value="1"/>
</dbReference>
<dbReference type="InterPro" id="IPR041577">
    <property type="entry name" value="RT_RNaseH_2"/>
</dbReference>
<dbReference type="EMBL" id="CARXXK010000003">
    <property type="protein sequence ID" value="CAI6362437.1"/>
    <property type="molecule type" value="Genomic_DNA"/>
</dbReference>
<proteinExistence type="predicted"/>
<evidence type="ECO:0000256" key="1">
    <source>
        <dbReference type="ARBA" id="ARBA00012493"/>
    </source>
</evidence>
<dbReference type="SUPFAM" id="SSF57756">
    <property type="entry name" value="Retrovirus zinc finger-like domains"/>
    <property type="match status" value="1"/>
</dbReference>
<keyword evidence="9" id="KW-0238">DNA-binding</keyword>
<dbReference type="CDD" id="cd00303">
    <property type="entry name" value="retropepsin_like"/>
    <property type="match status" value="1"/>
</dbReference>
<comment type="caution">
    <text evidence="16">The sequence shown here is derived from an EMBL/GenBank/DDBJ whole genome shotgun (WGS) entry which is preliminary data.</text>
</comment>
<protein>
    <recommendedName>
        <fullName evidence="1">RNA-directed DNA polymerase</fullName>
        <ecNumber evidence="1">2.7.7.49</ecNumber>
    </recommendedName>
</protein>
<dbReference type="FunFam" id="3.10.20.370:FF:000001">
    <property type="entry name" value="Retrovirus-related Pol polyprotein from transposon 17.6-like protein"/>
    <property type="match status" value="1"/>
</dbReference>
<keyword evidence="11" id="KW-0863">Zinc-finger</keyword>
<dbReference type="InterPro" id="IPR000477">
    <property type="entry name" value="RT_dom"/>
</dbReference>
<gene>
    <name evidence="16" type="ORF">MEUPH1_LOCUS17504</name>
</gene>
<evidence type="ECO:0000256" key="8">
    <source>
        <dbReference type="ARBA" id="ARBA00022918"/>
    </source>
</evidence>
<evidence type="ECO:0000259" key="14">
    <source>
        <dbReference type="PROSITE" id="PS50878"/>
    </source>
</evidence>
<evidence type="ECO:0000256" key="4">
    <source>
        <dbReference type="ARBA" id="ARBA00022695"/>
    </source>
</evidence>
<dbReference type="Gene3D" id="3.30.70.270">
    <property type="match status" value="2"/>
</dbReference>
<dbReference type="GO" id="GO:0004190">
    <property type="term" value="F:aspartic-type endopeptidase activity"/>
    <property type="evidence" value="ECO:0007669"/>
    <property type="project" value="UniProtKB-KW"/>
</dbReference>
<dbReference type="InterPro" id="IPR043502">
    <property type="entry name" value="DNA/RNA_pol_sf"/>
</dbReference>
<feature type="compositionally biased region" description="Polar residues" evidence="12">
    <location>
        <begin position="291"/>
        <end position="314"/>
    </location>
</feature>
<keyword evidence="7" id="KW-0378">Hydrolase</keyword>
<dbReference type="PROSITE" id="PS50994">
    <property type="entry name" value="INTEGRASE"/>
    <property type="match status" value="1"/>
</dbReference>
<dbReference type="InterPro" id="IPR001878">
    <property type="entry name" value="Znf_CCHC"/>
</dbReference>
<evidence type="ECO:0000256" key="10">
    <source>
        <dbReference type="ARBA" id="ARBA00023268"/>
    </source>
</evidence>
<evidence type="ECO:0000256" key="2">
    <source>
        <dbReference type="ARBA" id="ARBA00022670"/>
    </source>
</evidence>
<dbReference type="Gene3D" id="3.30.420.10">
    <property type="entry name" value="Ribonuclease H-like superfamily/Ribonuclease H"/>
    <property type="match status" value="1"/>
</dbReference>
<dbReference type="InterPro" id="IPR043128">
    <property type="entry name" value="Rev_trsase/Diguanyl_cyclase"/>
</dbReference>
<dbReference type="CDD" id="cd01647">
    <property type="entry name" value="RT_LTR"/>
    <property type="match status" value="1"/>
</dbReference>
<evidence type="ECO:0000256" key="6">
    <source>
        <dbReference type="ARBA" id="ARBA00022750"/>
    </source>
</evidence>
<dbReference type="InterPro" id="IPR021109">
    <property type="entry name" value="Peptidase_aspartic_dom_sf"/>
</dbReference>
<dbReference type="PANTHER" id="PTHR37984">
    <property type="entry name" value="PROTEIN CBG26694"/>
    <property type="match status" value="1"/>
</dbReference>
<feature type="compositionally biased region" description="Acidic residues" evidence="12">
    <location>
        <begin position="1495"/>
        <end position="1511"/>
    </location>
</feature>
<dbReference type="SUPFAM" id="SSF56672">
    <property type="entry name" value="DNA/RNA polymerases"/>
    <property type="match status" value="1"/>
</dbReference>
<dbReference type="Pfam" id="PF00665">
    <property type="entry name" value="rve"/>
    <property type="match status" value="1"/>
</dbReference>
<evidence type="ECO:0000256" key="12">
    <source>
        <dbReference type="SAM" id="MobiDB-lite"/>
    </source>
</evidence>
<dbReference type="GO" id="GO:0008270">
    <property type="term" value="F:zinc ion binding"/>
    <property type="evidence" value="ECO:0007669"/>
    <property type="project" value="UniProtKB-KW"/>
</dbReference>
<dbReference type="GO" id="GO:0003964">
    <property type="term" value="F:RNA-directed DNA polymerase activity"/>
    <property type="evidence" value="ECO:0007669"/>
    <property type="project" value="UniProtKB-KW"/>
</dbReference>
<evidence type="ECO:0000313" key="16">
    <source>
        <dbReference type="EMBL" id="CAI6362437.1"/>
    </source>
</evidence>
<dbReference type="InterPro" id="IPR036875">
    <property type="entry name" value="Znf_CCHC_sf"/>
</dbReference>
<feature type="region of interest" description="Disordered" evidence="12">
    <location>
        <begin position="284"/>
        <end position="324"/>
    </location>
</feature>
<dbReference type="InterPro" id="IPR050951">
    <property type="entry name" value="Retrovirus_Pol_polyprotein"/>
</dbReference>
<accession>A0AAV0X2R4</accession>
<feature type="region of interest" description="Disordered" evidence="12">
    <location>
        <begin position="1"/>
        <end position="75"/>
    </location>
</feature>
<dbReference type="GO" id="GO:0004519">
    <property type="term" value="F:endonuclease activity"/>
    <property type="evidence" value="ECO:0007669"/>
    <property type="project" value="UniProtKB-KW"/>
</dbReference>
<feature type="domain" description="Reverse transcriptase" evidence="14">
    <location>
        <begin position="693"/>
        <end position="877"/>
    </location>
</feature>
<dbReference type="GO" id="GO:0015074">
    <property type="term" value="P:DNA integration"/>
    <property type="evidence" value="ECO:0007669"/>
    <property type="project" value="InterPro"/>
</dbReference>
<name>A0AAV0X2R4_9HEMI</name>
<dbReference type="Proteomes" id="UP001160148">
    <property type="component" value="Unassembled WGS sequence"/>
</dbReference>
<dbReference type="FunFam" id="3.30.70.270:FF:000026">
    <property type="entry name" value="Transposon Ty3-G Gag-Pol polyprotein"/>
    <property type="match status" value="1"/>
</dbReference>
<dbReference type="Gene3D" id="1.10.340.70">
    <property type="match status" value="1"/>
</dbReference>
<dbReference type="GO" id="GO:0006508">
    <property type="term" value="P:proteolysis"/>
    <property type="evidence" value="ECO:0007669"/>
    <property type="project" value="UniProtKB-KW"/>
</dbReference>
<keyword evidence="5" id="KW-0540">Nuclease</keyword>
<dbReference type="PROSITE" id="PS50158">
    <property type="entry name" value="ZF_CCHC"/>
    <property type="match status" value="1"/>
</dbReference>
<keyword evidence="7" id="KW-0255">Endonuclease</keyword>
<keyword evidence="10" id="KW-0511">Multifunctional enzyme</keyword>
<dbReference type="GO" id="GO:0042575">
    <property type="term" value="C:DNA polymerase complex"/>
    <property type="evidence" value="ECO:0007669"/>
    <property type="project" value="UniProtKB-ARBA"/>
</dbReference>
<dbReference type="SUPFAM" id="SSF50630">
    <property type="entry name" value="Acid proteases"/>
    <property type="match status" value="1"/>
</dbReference>
<dbReference type="SMART" id="SM00343">
    <property type="entry name" value="ZnF_C2HC"/>
    <property type="match status" value="2"/>
</dbReference>
<feature type="region of interest" description="Disordered" evidence="12">
    <location>
        <begin position="1491"/>
        <end position="1534"/>
    </location>
</feature>
<evidence type="ECO:0000256" key="7">
    <source>
        <dbReference type="ARBA" id="ARBA00022759"/>
    </source>
</evidence>
<dbReference type="InterPro" id="IPR036397">
    <property type="entry name" value="RNaseH_sf"/>
</dbReference>
<feature type="domain" description="CCHC-type" evidence="13">
    <location>
        <begin position="335"/>
        <end position="350"/>
    </location>
</feature>
<dbReference type="Gene3D" id="2.40.70.10">
    <property type="entry name" value="Acid Proteases"/>
    <property type="match status" value="1"/>
</dbReference>
<reference evidence="16 17" key="1">
    <citation type="submission" date="2023-01" db="EMBL/GenBank/DDBJ databases">
        <authorList>
            <person name="Whitehead M."/>
        </authorList>
    </citation>
    <scope>NUCLEOTIDE SEQUENCE [LARGE SCALE GENOMIC DNA]</scope>
</reference>
<evidence type="ECO:0000259" key="13">
    <source>
        <dbReference type="PROSITE" id="PS50158"/>
    </source>
</evidence>
<dbReference type="PANTHER" id="PTHR37984:SF5">
    <property type="entry name" value="PROTEIN NYNRIN-LIKE"/>
    <property type="match status" value="1"/>
</dbReference>
<keyword evidence="11" id="KW-0479">Metal-binding</keyword>
<sequence>MPNNEHNVHGDQPSSQESRVSCNEKLDTGSTHNLQKLRNEESNKNVEHNYAAKSNDRTPEDETVLPTQSVTTSTSGLDPMIKALLEQNQALINGLFINERYRDRSSTSSESSEYLVMPNFLNTLPEFDGRSNSQTAEDWLAAIEGVAKLHRWPDAFKIESARSRMIGPANNWFTGRKFTNWDEFVFQFKRTFVGSKLNIVERMKNMLKRVQSESETVADYFHHKARLCRELELPFDETKQQIVAGLRSRDLCYYLLARHHIDEDNLCYDLTSFTQISDARSQYFKKDKPQRPNTNEVSHVTSSTTKSQMPTASKDTNRKTFTKLPPRNDKDEPLCFNCSTYGHVSRYCTKPKKAKCEKCGKYGHEKNACFTNTQVVSLVSSTPNTINEKYFFDVLVNEKPVRAYVDTGSQLCLMRKSDAITMGLSIESIPNTVEIRGYGDGRLVPIGVVTVKLRVDCATSQVPIYIVSDDAQTIALIVGQPFTEQSHVVLVKRGDILRIYEDTKEGNDVFDMDIPELPPRVISLWAKQTEVISPKHVGVIEVQSDNKSLDLFVNAQIRDDRCIPSCVITTDDQGKARLPIINLSTSDVHVKENERISRAILCTEIAETQCEKSDFDVESIKHGDQLTTEEQLALQTLIIKYRNCFATQMSELGKVKSTECNIITVTNKPVTFRPYRLSESERRTVREMVEDLKGCGIITDSNSPYASPILLVKKKDGGSRFCVDYRALNKITVKDRYPLPLIEEQIDRLAGMKLYTNLDMFSGYYQIPMSKDAREKTSFITPDGQYEFTRMPFGIANGPSVYQRMINQVLGPLRFTIAMVFMDDVLIPSRTVEDGLYNLETISEGSIAPSKRKIEAVMNFPRPRDVHNVRQYLGLTGYFRRYVQGYAQITKPLTSLLHKDTPWEWTEDQDAAFEKLKSILTNKPILKLYDPLSETEVHCDASQLGLGAILLQKDERASMHPVAYASRQTTAEESRYHSTELETLAVVWSLQKFRTYLIGKKFKVITDCAAVRWTFCKKNIVPRIGRWWLQIMDYDFEVEHRAGDKMDHVDALSRNPNAEEKSILEETEIFHVLLNTMDNDDWLTLAQRHDNKLNEIIRIVGIGGEQVLNKAERKIQEEYSVVDGRLYRRNNDKLLWVVPKRARSQITRLCHNNVGHPAVENTLERLRRHYWFPYMKRYVKGFVGSCLDCLYNKVPGGQRQGKLHAIDKIGVPFHTVHVDHLGPFIKGKLNNVYLFVLVDGFTKFSILRPTKNVKSSTTTKLMEDIIAIFGPMVRIVSDRGTAFTGKEFEQMCKARNIIHVRNATATPRANGQCERLNRTILSMLTTTCKEEDDWDKVIGRIQWSINNAFNKATKSTPFTLMFGFIPRTYDGDAVQDEVLSTQNNACDILQLRARALESIVAEQKKMQDYHNQGRIKVPTFTTGDLVMIQRQTTGQPGESKKMLVKYKGPYVITEVLPNDRFRVQDLPEIQRTQRFYEGVVALDQMKMYMNSGSDSCEEEEDSNQEDEEMEKEEDKTDQRPIRVRRKPNKFEDFV</sequence>
<evidence type="ECO:0000313" key="17">
    <source>
        <dbReference type="Proteomes" id="UP001160148"/>
    </source>
</evidence>
<dbReference type="Gene3D" id="3.10.10.10">
    <property type="entry name" value="HIV Type 1 Reverse Transcriptase, subunit A, domain 1"/>
    <property type="match status" value="1"/>
</dbReference>
<dbReference type="Pfam" id="PF17921">
    <property type="entry name" value="Integrase_H2C2"/>
    <property type="match status" value="1"/>
</dbReference>
<feature type="compositionally biased region" description="Basic and acidic residues" evidence="12">
    <location>
        <begin position="37"/>
        <end position="47"/>
    </location>
</feature>
<keyword evidence="11" id="KW-0862">Zinc</keyword>
<feature type="domain" description="Integrase catalytic" evidence="15">
    <location>
        <begin position="1208"/>
        <end position="1365"/>
    </location>
</feature>
<evidence type="ECO:0000256" key="3">
    <source>
        <dbReference type="ARBA" id="ARBA00022679"/>
    </source>
</evidence>
<dbReference type="Pfam" id="PF17919">
    <property type="entry name" value="RT_RNaseH_2"/>
    <property type="match status" value="1"/>
</dbReference>
<feature type="compositionally biased region" description="Polar residues" evidence="12">
    <location>
        <begin position="65"/>
        <end position="75"/>
    </location>
</feature>
<dbReference type="Pfam" id="PF13650">
    <property type="entry name" value="Asp_protease_2"/>
    <property type="match status" value="1"/>
</dbReference>
<dbReference type="InterPro" id="IPR041588">
    <property type="entry name" value="Integrase_H2C2"/>
</dbReference>
<keyword evidence="3" id="KW-0808">Transferase</keyword>
<dbReference type="InterPro" id="IPR001584">
    <property type="entry name" value="Integrase_cat-core"/>
</dbReference>
<evidence type="ECO:0000256" key="5">
    <source>
        <dbReference type="ARBA" id="ARBA00022722"/>
    </source>
</evidence>
<dbReference type="GO" id="GO:0003677">
    <property type="term" value="F:DNA binding"/>
    <property type="evidence" value="ECO:0007669"/>
    <property type="project" value="UniProtKB-KW"/>
</dbReference>
<feature type="compositionally biased region" description="Polar residues" evidence="12">
    <location>
        <begin position="12"/>
        <end position="21"/>
    </location>
</feature>
<dbReference type="InterPro" id="IPR012337">
    <property type="entry name" value="RNaseH-like_sf"/>
</dbReference>
<evidence type="ECO:0000256" key="11">
    <source>
        <dbReference type="PROSITE-ProRule" id="PRU00047"/>
    </source>
</evidence>
<evidence type="ECO:0000259" key="15">
    <source>
        <dbReference type="PROSITE" id="PS50994"/>
    </source>
</evidence>
<keyword evidence="8" id="KW-0695">RNA-directed DNA polymerase</keyword>
<evidence type="ECO:0000256" key="9">
    <source>
        <dbReference type="ARBA" id="ARBA00023125"/>
    </source>
</evidence>
<keyword evidence="2" id="KW-0645">Protease</keyword>
<dbReference type="CDD" id="cd09274">
    <property type="entry name" value="RNase_HI_RT_Ty3"/>
    <property type="match status" value="1"/>
</dbReference>
<dbReference type="Gene3D" id="4.10.60.10">
    <property type="entry name" value="Zinc finger, CCHC-type"/>
    <property type="match status" value="1"/>
</dbReference>
<keyword evidence="17" id="KW-1185">Reference proteome</keyword>